<dbReference type="AlphaFoldDB" id="B9S4X8"/>
<gene>
    <name evidence="3" type="ORF">RCOM_1392190</name>
</gene>
<dbReference type="SMART" id="SM00271">
    <property type="entry name" value="DnaJ"/>
    <property type="match status" value="1"/>
</dbReference>
<dbReference type="InParanoid" id="B9S4X8"/>
<accession>B9S4X8</accession>
<keyword evidence="1" id="KW-0812">Transmembrane</keyword>
<dbReference type="EMBL" id="EQ973867">
    <property type="protein sequence ID" value="EEF41331.1"/>
    <property type="molecule type" value="Genomic_DNA"/>
</dbReference>
<dbReference type="InterPro" id="IPR001623">
    <property type="entry name" value="DnaJ_domain"/>
</dbReference>
<sequence>MDYYKILELNKNAAKEEIKEAYKRLALKYHPDKHSQSSKVVRENATLRFKQLSEAYQILSDDRKRADYNIRSSSHSKSNHSYGYENYSRSYKSQHRTGYGGAGYASKLDSVFRFLTTRAFLLNFAFAGALIGGTFIIDMSREALWKIHNTGQANSEDLEVLLLRHSWSGDVNDWCWMMPGILRKNHLKKPWPLSRKPRQIRHEV</sequence>
<feature type="domain" description="J" evidence="2">
    <location>
        <begin position="2"/>
        <end position="72"/>
    </location>
</feature>
<reference evidence="4" key="1">
    <citation type="journal article" date="2010" name="Nat. Biotechnol.">
        <title>Draft genome sequence of the oilseed species Ricinus communis.</title>
        <authorList>
            <person name="Chan A.P."/>
            <person name="Crabtree J."/>
            <person name="Zhao Q."/>
            <person name="Lorenzi H."/>
            <person name="Orvis J."/>
            <person name="Puiu D."/>
            <person name="Melake-Berhan A."/>
            <person name="Jones K.M."/>
            <person name="Redman J."/>
            <person name="Chen G."/>
            <person name="Cahoon E.B."/>
            <person name="Gedil M."/>
            <person name="Stanke M."/>
            <person name="Haas B.J."/>
            <person name="Wortman J.R."/>
            <person name="Fraser-Liggett C.M."/>
            <person name="Ravel J."/>
            <person name="Rabinowicz P.D."/>
        </authorList>
    </citation>
    <scope>NUCLEOTIDE SEQUENCE [LARGE SCALE GENOMIC DNA]</scope>
    <source>
        <strain evidence="4">cv. Hale</strain>
    </source>
</reference>
<evidence type="ECO:0000313" key="3">
    <source>
        <dbReference type="EMBL" id="EEF41331.1"/>
    </source>
</evidence>
<keyword evidence="1" id="KW-1133">Transmembrane helix</keyword>
<dbReference type="Proteomes" id="UP000008311">
    <property type="component" value="Unassembled WGS sequence"/>
</dbReference>
<keyword evidence="1" id="KW-0472">Membrane</keyword>
<dbReference type="FunCoup" id="B9S4X8">
    <property type="interactions" value="41"/>
</dbReference>
<evidence type="ECO:0000313" key="4">
    <source>
        <dbReference type="Proteomes" id="UP000008311"/>
    </source>
</evidence>
<dbReference type="PRINTS" id="PR00625">
    <property type="entry name" value="JDOMAIN"/>
</dbReference>
<dbReference type="SUPFAM" id="SSF46565">
    <property type="entry name" value="Chaperone J-domain"/>
    <property type="match status" value="1"/>
</dbReference>
<dbReference type="PANTHER" id="PTHR43948:SF10">
    <property type="entry name" value="MRJ, ISOFORM E"/>
    <property type="match status" value="1"/>
</dbReference>
<dbReference type="InterPro" id="IPR036869">
    <property type="entry name" value="J_dom_sf"/>
</dbReference>
<dbReference type="PANTHER" id="PTHR43948">
    <property type="entry name" value="DNAJ HOMOLOG SUBFAMILY B"/>
    <property type="match status" value="1"/>
</dbReference>
<feature type="transmembrane region" description="Helical" evidence="1">
    <location>
        <begin position="119"/>
        <end position="137"/>
    </location>
</feature>
<organism evidence="3 4">
    <name type="scientific">Ricinus communis</name>
    <name type="common">Castor bean</name>
    <dbReference type="NCBI Taxonomy" id="3988"/>
    <lineage>
        <taxon>Eukaryota</taxon>
        <taxon>Viridiplantae</taxon>
        <taxon>Streptophyta</taxon>
        <taxon>Embryophyta</taxon>
        <taxon>Tracheophyta</taxon>
        <taxon>Spermatophyta</taxon>
        <taxon>Magnoliopsida</taxon>
        <taxon>eudicotyledons</taxon>
        <taxon>Gunneridae</taxon>
        <taxon>Pentapetalae</taxon>
        <taxon>rosids</taxon>
        <taxon>fabids</taxon>
        <taxon>Malpighiales</taxon>
        <taxon>Euphorbiaceae</taxon>
        <taxon>Acalyphoideae</taxon>
        <taxon>Acalypheae</taxon>
        <taxon>Ricinus</taxon>
    </lineage>
</organism>
<evidence type="ECO:0000256" key="1">
    <source>
        <dbReference type="SAM" id="Phobius"/>
    </source>
</evidence>
<dbReference type="STRING" id="3988.B9S4X8"/>
<keyword evidence="4" id="KW-1185">Reference proteome</keyword>
<evidence type="ECO:0000259" key="2">
    <source>
        <dbReference type="PROSITE" id="PS50076"/>
    </source>
</evidence>
<dbReference type="CDD" id="cd06257">
    <property type="entry name" value="DnaJ"/>
    <property type="match status" value="1"/>
</dbReference>
<protein>
    <submittedName>
        <fullName evidence="3">Chaperone protein dnaJ, putative</fullName>
    </submittedName>
</protein>
<proteinExistence type="predicted"/>
<dbReference type="Gene3D" id="1.10.287.110">
    <property type="entry name" value="DnaJ domain"/>
    <property type="match status" value="1"/>
</dbReference>
<dbReference type="PROSITE" id="PS00636">
    <property type="entry name" value="DNAJ_1"/>
    <property type="match status" value="1"/>
</dbReference>
<dbReference type="Pfam" id="PF00226">
    <property type="entry name" value="DnaJ"/>
    <property type="match status" value="1"/>
</dbReference>
<dbReference type="eggNOG" id="KOG0714">
    <property type="taxonomic scope" value="Eukaryota"/>
</dbReference>
<dbReference type="InterPro" id="IPR018253">
    <property type="entry name" value="DnaJ_domain_CS"/>
</dbReference>
<dbReference type="PROSITE" id="PS50076">
    <property type="entry name" value="DNAJ_2"/>
    <property type="match status" value="1"/>
</dbReference>
<name>B9S4X8_RICCO</name>